<dbReference type="RefSeq" id="WP_147737397.1">
    <property type="nucleotide sequence ID" value="NZ_SAXX01000024.1"/>
</dbReference>
<accession>A0A5C8DWA5</accession>
<keyword evidence="1" id="KW-0732">Signal</keyword>
<evidence type="ECO:0000313" key="2">
    <source>
        <dbReference type="EMBL" id="TXJ30059.1"/>
    </source>
</evidence>
<dbReference type="EMBL" id="SAXX01000024">
    <property type="protein sequence ID" value="TXJ30059.1"/>
    <property type="molecule type" value="Genomic_DNA"/>
</dbReference>
<proteinExistence type="predicted"/>
<feature type="signal peptide" evidence="1">
    <location>
        <begin position="1"/>
        <end position="19"/>
    </location>
</feature>
<organism evidence="2 3">
    <name type="scientific">Brachyspira aalborgi</name>
    <dbReference type="NCBI Taxonomy" id="29522"/>
    <lineage>
        <taxon>Bacteria</taxon>
        <taxon>Pseudomonadati</taxon>
        <taxon>Spirochaetota</taxon>
        <taxon>Spirochaetia</taxon>
        <taxon>Brachyspirales</taxon>
        <taxon>Brachyspiraceae</taxon>
        <taxon>Brachyspira</taxon>
    </lineage>
</organism>
<feature type="chain" id="PRO_5022930290" description="Lipocalin-like domain-containing protein" evidence="1">
    <location>
        <begin position="20"/>
        <end position="122"/>
    </location>
</feature>
<sequence>MNNKKIILIILSVLVFAFASCKSNENPEVGGSAPSPFKVSSIVGTWTSAANNKNTFTVKDNGKIEISVGSKTATLTIENWNKYKEVSQYKLTLSSNIEQQDVNFIFTFKSANSCDLTMTGAT</sequence>
<protein>
    <recommendedName>
        <fullName evidence="4">Lipocalin-like domain-containing protein</fullName>
    </recommendedName>
</protein>
<reference evidence="2 3" key="1">
    <citation type="journal article" date="1992" name="Lakartidningen">
        <title>[Penicillin V and not amoxicillin is the first choice preparation in acute otitis].</title>
        <authorList>
            <person name="Kamme C."/>
            <person name="Lundgren K."/>
            <person name="Prellner K."/>
        </authorList>
    </citation>
    <scope>NUCLEOTIDE SEQUENCE [LARGE SCALE GENOMIC DNA]</scope>
    <source>
        <strain evidence="2 3">PC5538III-lc</strain>
    </source>
</reference>
<evidence type="ECO:0000313" key="3">
    <source>
        <dbReference type="Proteomes" id="UP000324707"/>
    </source>
</evidence>
<name>A0A5C8DWA5_9SPIR</name>
<dbReference type="AlphaFoldDB" id="A0A5C8DWA5"/>
<comment type="caution">
    <text evidence="2">The sequence shown here is derived from an EMBL/GenBank/DDBJ whole genome shotgun (WGS) entry which is preliminary data.</text>
</comment>
<dbReference type="Proteomes" id="UP000324707">
    <property type="component" value="Unassembled WGS sequence"/>
</dbReference>
<dbReference type="PROSITE" id="PS51257">
    <property type="entry name" value="PROKAR_LIPOPROTEIN"/>
    <property type="match status" value="1"/>
</dbReference>
<evidence type="ECO:0008006" key="4">
    <source>
        <dbReference type="Google" id="ProtNLM"/>
    </source>
</evidence>
<evidence type="ECO:0000256" key="1">
    <source>
        <dbReference type="SAM" id="SignalP"/>
    </source>
</evidence>
<gene>
    <name evidence="2" type="ORF">EPJ69_10805</name>
</gene>